<dbReference type="EMBL" id="AYRZ02000003">
    <property type="protein sequence ID" value="PHT87904.1"/>
    <property type="molecule type" value="Genomic_DNA"/>
</dbReference>
<dbReference type="AlphaFoldDB" id="A0A2G3A100"/>
<dbReference type="OMA" id="WARCEIC"/>
<protein>
    <submittedName>
        <fullName evidence="3">Cell differentiation protein RCD1 -like protein</fullName>
    </submittedName>
</protein>
<dbReference type="GO" id="GO:0030015">
    <property type="term" value="C:CCR4-NOT core complex"/>
    <property type="evidence" value="ECO:0000318"/>
    <property type="project" value="GO_Central"/>
</dbReference>
<dbReference type="Proteomes" id="UP000222542">
    <property type="component" value="Unassembled WGS sequence"/>
</dbReference>
<feature type="region of interest" description="Disordered" evidence="2">
    <location>
        <begin position="1"/>
        <end position="25"/>
    </location>
</feature>
<organism evidence="3 4">
    <name type="scientific">Capsicum annuum</name>
    <name type="common">Capsicum pepper</name>
    <dbReference type="NCBI Taxonomy" id="4072"/>
    <lineage>
        <taxon>Eukaryota</taxon>
        <taxon>Viridiplantae</taxon>
        <taxon>Streptophyta</taxon>
        <taxon>Embryophyta</taxon>
        <taxon>Tracheophyta</taxon>
        <taxon>Spermatophyta</taxon>
        <taxon>Magnoliopsida</taxon>
        <taxon>eudicotyledons</taxon>
        <taxon>Gunneridae</taxon>
        <taxon>Pentapetalae</taxon>
        <taxon>asterids</taxon>
        <taxon>lamiids</taxon>
        <taxon>Solanales</taxon>
        <taxon>Solanaceae</taxon>
        <taxon>Solanoideae</taxon>
        <taxon>Capsiceae</taxon>
        <taxon>Capsicum</taxon>
    </lineage>
</organism>
<dbReference type="GO" id="GO:0006402">
    <property type="term" value="P:mRNA catabolic process"/>
    <property type="evidence" value="ECO:0007669"/>
    <property type="project" value="InterPro"/>
</dbReference>
<feature type="compositionally biased region" description="Gly residues" evidence="2">
    <location>
        <begin position="12"/>
        <end position="25"/>
    </location>
</feature>
<comment type="similarity">
    <text evidence="1">Belongs to the CNOT9 family.</text>
</comment>
<gene>
    <name evidence="3" type="ORF">T459_10010</name>
</gene>
<reference evidence="3 4" key="2">
    <citation type="journal article" date="2017" name="Genome Biol.">
        <title>New reference genome sequences of hot pepper reveal the massive evolution of plant disease-resistance genes by retroduplication.</title>
        <authorList>
            <person name="Kim S."/>
            <person name="Park J."/>
            <person name="Yeom S.I."/>
            <person name="Kim Y.M."/>
            <person name="Seo E."/>
            <person name="Kim K.T."/>
            <person name="Kim M.S."/>
            <person name="Lee J.M."/>
            <person name="Cheong K."/>
            <person name="Shin H.S."/>
            <person name="Kim S.B."/>
            <person name="Han K."/>
            <person name="Lee J."/>
            <person name="Park M."/>
            <person name="Lee H.A."/>
            <person name="Lee H.Y."/>
            <person name="Lee Y."/>
            <person name="Oh S."/>
            <person name="Lee J.H."/>
            <person name="Choi E."/>
            <person name="Choi E."/>
            <person name="Lee S.E."/>
            <person name="Jeon J."/>
            <person name="Kim H."/>
            <person name="Choi G."/>
            <person name="Song H."/>
            <person name="Lee J."/>
            <person name="Lee S.C."/>
            <person name="Kwon J.K."/>
            <person name="Lee H.Y."/>
            <person name="Koo N."/>
            <person name="Hong Y."/>
            <person name="Kim R.W."/>
            <person name="Kang W.H."/>
            <person name="Huh J.H."/>
            <person name="Kang B.C."/>
            <person name="Yang T.J."/>
            <person name="Lee Y.H."/>
            <person name="Bennetzen J.L."/>
            <person name="Choi D."/>
        </authorList>
    </citation>
    <scope>NUCLEOTIDE SEQUENCE [LARGE SCALE GENOMIC DNA]</scope>
    <source>
        <strain evidence="4">cv. CM334</strain>
    </source>
</reference>
<evidence type="ECO:0000313" key="4">
    <source>
        <dbReference type="Proteomes" id="UP000222542"/>
    </source>
</evidence>
<dbReference type="GO" id="GO:0017148">
    <property type="term" value="P:negative regulation of translation"/>
    <property type="evidence" value="ECO:0000318"/>
    <property type="project" value="GO_Central"/>
</dbReference>
<dbReference type="PANTHER" id="PTHR12262">
    <property type="entry name" value="CCR4-NOT TRANSCRIPTION COMPLEX SUBUNIT 9"/>
    <property type="match status" value="1"/>
</dbReference>
<evidence type="ECO:0000256" key="2">
    <source>
        <dbReference type="SAM" id="MobiDB-lite"/>
    </source>
</evidence>
<comment type="caution">
    <text evidence="3">The sequence shown here is derived from an EMBL/GenBank/DDBJ whole genome shotgun (WGS) entry which is preliminary data.</text>
</comment>
<dbReference type="SUPFAM" id="SSF48371">
    <property type="entry name" value="ARM repeat"/>
    <property type="match status" value="1"/>
</dbReference>
<dbReference type="Gene3D" id="1.25.10.10">
    <property type="entry name" value="Leucine-rich Repeat Variant"/>
    <property type="match status" value="1"/>
</dbReference>
<keyword evidence="4" id="KW-1185">Reference proteome</keyword>
<dbReference type="STRING" id="4072.A0A2G3A100"/>
<accession>A0A2G3A100</accession>
<dbReference type="Pfam" id="PF04078">
    <property type="entry name" value="Rcd1"/>
    <property type="match status" value="1"/>
</dbReference>
<dbReference type="Gramene" id="PHT87904">
    <property type="protein sequence ID" value="PHT87904"/>
    <property type="gene ID" value="T459_10010"/>
</dbReference>
<name>A0A2G3A100_CAPAN</name>
<dbReference type="InterPro" id="IPR007216">
    <property type="entry name" value="CNOT9"/>
</dbReference>
<dbReference type="InterPro" id="IPR016024">
    <property type="entry name" value="ARM-type_fold"/>
</dbReference>
<sequence length="307" mass="34241">MEKNLPQSLSVGGSGGGGGASSSSHGGGAVFNMDRQMQVVEQLVLNLRYPVRHEHALLELSKKRELFHDLSPLLCNSFGTSVVLLQEIISIYLFLLPPNLTPAQPNRVCNVLALLQCVTSHSDTKMLLLNAKIPFYFYPFLDTTSESRPFEYLRLTSLGVIGALVKADDTQVIKILLPTRIIQRCLRAMQIGSELSKTVATFILRRCLLDDVSLRYICTTPELVFAVVRVLGNMVGALAAQPSSSLLKHIIRCYLRLSDNPRAFDVVRILLPDILRVTTFSSRLSEDRVTKKWLQQLLHNVDGNRKI</sequence>
<dbReference type="GO" id="GO:0000932">
    <property type="term" value="C:P-body"/>
    <property type="evidence" value="ECO:0000318"/>
    <property type="project" value="GO_Central"/>
</dbReference>
<reference evidence="3 4" key="1">
    <citation type="journal article" date="2014" name="Nat. Genet.">
        <title>Genome sequence of the hot pepper provides insights into the evolution of pungency in Capsicum species.</title>
        <authorList>
            <person name="Kim S."/>
            <person name="Park M."/>
            <person name="Yeom S.I."/>
            <person name="Kim Y.M."/>
            <person name="Lee J.M."/>
            <person name="Lee H.A."/>
            <person name="Seo E."/>
            <person name="Choi J."/>
            <person name="Cheong K."/>
            <person name="Kim K.T."/>
            <person name="Jung K."/>
            <person name="Lee G.W."/>
            <person name="Oh S.K."/>
            <person name="Bae C."/>
            <person name="Kim S.B."/>
            <person name="Lee H.Y."/>
            <person name="Kim S.Y."/>
            <person name="Kim M.S."/>
            <person name="Kang B.C."/>
            <person name="Jo Y.D."/>
            <person name="Yang H.B."/>
            <person name="Jeong H.J."/>
            <person name="Kang W.H."/>
            <person name="Kwon J.K."/>
            <person name="Shin C."/>
            <person name="Lim J.Y."/>
            <person name="Park J.H."/>
            <person name="Huh J.H."/>
            <person name="Kim J.S."/>
            <person name="Kim B.D."/>
            <person name="Cohen O."/>
            <person name="Paran I."/>
            <person name="Suh M.C."/>
            <person name="Lee S.B."/>
            <person name="Kim Y.K."/>
            <person name="Shin Y."/>
            <person name="Noh S.J."/>
            <person name="Park J."/>
            <person name="Seo Y.S."/>
            <person name="Kwon S.Y."/>
            <person name="Kim H.A."/>
            <person name="Park J.M."/>
            <person name="Kim H.J."/>
            <person name="Choi S.B."/>
            <person name="Bosland P.W."/>
            <person name="Reeves G."/>
            <person name="Jo S.H."/>
            <person name="Lee B.W."/>
            <person name="Cho H.T."/>
            <person name="Choi H.S."/>
            <person name="Lee M.S."/>
            <person name="Yu Y."/>
            <person name="Do Choi Y."/>
            <person name="Park B.S."/>
            <person name="van Deynze A."/>
            <person name="Ashrafi H."/>
            <person name="Hill T."/>
            <person name="Kim W.T."/>
            <person name="Pai H.S."/>
            <person name="Ahn H.K."/>
            <person name="Yeam I."/>
            <person name="Giovannoni J.J."/>
            <person name="Rose J.K."/>
            <person name="Sorensen I."/>
            <person name="Lee S.J."/>
            <person name="Kim R.W."/>
            <person name="Choi I.Y."/>
            <person name="Choi B.S."/>
            <person name="Lim J.S."/>
            <person name="Lee Y.H."/>
            <person name="Choi D."/>
        </authorList>
    </citation>
    <scope>NUCLEOTIDE SEQUENCE [LARGE SCALE GENOMIC DNA]</scope>
    <source>
        <strain evidence="4">cv. CM334</strain>
    </source>
</reference>
<evidence type="ECO:0000313" key="3">
    <source>
        <dbReference type="EMBL" id="PHT87904.1"/>
    </source>
</evidence>
<dbReference type="InterPro" id="IPR011989">
    <property type="entry name" value="ARM-like"/>
</dbReference>
<evidence type="ECO:0000256" key="1">
    <source>
        <dbReference type="ARBA" id="ARBA00006385"/>
    </source>
</evidence>
<proteinExistence type="inferred from homology"/>